<dbReference type="PANTHER" id="PTHR38600">
    <property type="entry name" value="TRANSCRIPTIONAL REGULATORY PROTEIN"/>
    <property type="match status" value="1"/>
</dbReference>
<dbReference type="CDD" id="cd00090">
    <property type="entry name" value="HTH_ARSR"/>
    <property type="match status" value="1"/>
</dbReference>
<accession>A0ABV2J3P2</accession>
<dbReference type="Pfam" id="PF12840">
    <property type="entry name" value="HTH_20"/>
    <property type="match status" value="1"/>
</dbReference>
<dbReference type="EMBL" id="JBEPMB010000007">
    <property type="protein sequence ID" value="MET3615389.1"/>
    <property type="molecule type" value="Genomic_DNA"/>
</dbReference>
<dbReference type="PRINTS" id="PR00778">
    <property type="entry name" value="HTHARSR"/>
</dbReference>
<dbReference type="PROSITE" id="PS50987">
    <property type="entry name" value="HTH_ARSR_2"/>
    <property type="match status" value="1"/>
</dbReference>
<dbReference type="RefSeq" id="WP_354557867.1">
    <property type="nucleotide sequence ID" value="NZ_JBEPMB010000007.1"/>
</dbReference>
<sequence length="107" mass="11994">MDEEVLSQILKAASDPTRRQLLTTLVQQGATRVTDLARHHDMSLNGISKHIKVLEAAGLVKRRTLGREHLIEADLGVLKNVEAWFGGLKSIWELRLDALESVINEEE</sequence>
<reference evidence="2 3" key="1">
    <citation type="submission" date="2024-06" db="EMBL/GenBank/DDBJ databases">
        <title>Genomic Encyclopedia of Type Strains, Phase IV (KMG-IV): sequencing the most valuable type-strain genomes for metagenomic binning, comparative biology and taxonomic classification.</title>
        <authorList>
            <person name="Goeker M."/>
        </authorList>
    </citation>
    <scope>NUCLEOTIDE SEQUENCE [LARGE SCALE GENOMIC DNA]</scope>
    <source>
        <strain evidence="2 3">DSM 29780</strain>
    </source>
</reference>
<evidence type="ECO:0000313" key="2">
    <source>
        <dbReference type="EMBL" id="MET3615389.1"/>
    </source>
</evidence>
<dbReference type="Gene3D" id="1.10.10.10">
    <property type="entry name" value="Winged helix-like DNA-binding domain superfamily/Winged helix DNA-binding domain"/>
    <property type="match status" value="1"/>
</dbReference>
<keyword evidence="2" id="KW-0238">DNA-binding</keyword>
<dbReference type="InterPro" id="IPR036390">
    <property type="entry name" value="WH_DNA-bd_sf"/>
</dbReference>
<comment type="caution">
    <text evidence="2">The sequence shown here is derived from an EMBL/GenBank/DDBJ whole genome shotgun (WGS) entry which is preliminary data.</text>
</comment>
<dbReference type="InterPro" id="IPR036388">
    <property type="entry name" value="WH-like_DNA-bd_sf"/>
</dbReference>
<feature type="domain" description="HTH arsR-type" evidence="1">
    <location>
        <begin position="1"/>
        <end position="106"/>
    </location>
</feature>
<protein>
    <submittedName>
        <fullName evidence="2">DNA-binding transcriptional ArsR family regulator</fullName>
    </submittedName>
</protein>
<dbReference type="InterPro" id="IPR001845">
    <property type="entry name" value="HTH_ArsR_DNA-bd_dom"/>
</dbReference>
<dbReference type="SUPFAM" id="SSF46785">
    <property type="entry name" value="Winged helix' DNA-binding domain"/>
    <property type="match status" value="1"/>
</dbReference>
<name>A0ABV2J3P2_9HYPH</name>
<proteinExistence type="predicted"/>
<gene>
    <name evidence="2" type="ORF">ABID16_003733</name>
</gene>
<dbReference type="InterPro" id="IPR011991">
    <property type="entry name" value="ArsR-like_HTH"/>
</dbReference>
<organism evidence="2 3">
    <name type="scientific">Rhizobium aquaticum</name>
    <dbReference type="NCBI Taxonomy" id="1549636"/>
    <lineage>
        <taxon>Bacteria</taxon>
        <taxon>Pseudomonadati</taxon>
        <taxon>Pseudomonadota</taxon>
        <taxon>Alphaproteobacteria</taxon>
        <taxon>Hyphomicrobiales</taxon>
        <taxon>Rhizobiaceae</taxon>
        <taxon>Rhizobium/Agrobacterium group</taxon>
        <taxon>Rhizobium</taxon>
    </lineage>
</organism>
<dbReference type="Proteomes" id="UP001549047">
    <property type="component" value="Unassembled WGS sequence"/>
</dbReference>
<dbReference type="PANTHER" id="PTHR38600:SF2">
    <property type="entry name" value="SLL0088 PROTEIN"/>
    <property type="match status" value="1"/>
</dbReference>
<dbReference type="GO" id="GO:0003677">
    <property type="term" value="F:DNA binding"/>
    <property type="evidence" value="ECO:0007669"/>
    <property type="project" value="UniProtKB-KW"/>
</dbReference>
<evidence type="ECO:0000313" key="3">
    <source>
        <dbReference type="Proteomes" id="UP001549047"/>
    </source>
</evidence>
<evidence type="ECO:0000259" key="1">
    <source>
        <dbReference type="PROSITE" id="PS50987"/>
    </source>
</evidence>
<keyword evidence="3" id="KW-1185">Reference proteome</keyword>
<dbReference type="SMART" id="SM00418">
    <property type="entry name" value="HTH_ARSR"/>
    <property type="match status" value="1"/>
</dbReference>
<dbReference type="NCBIfam" id="NF033788">
    <property type="entry name" value="HTH_metalloreg"/>
    <property type="match status" value="1"/>
</dbReference>